<reference evidence="1 2" key="1">
    <citation type="submission" date="2016-10" db="EMBL/GenBank/DDBJ databases">
        <authorList>
            <person name="de Groot N.N."/>
        </authorList>
    </citation>
    <scope>NUCLEOTIDE SEQUENCE [LARGE SCALE GENOMIC DNA]</scope>
    <source>
        <strain evidence="1 2">MON 2.2</strain>
    </source>
</reference>
<keyword evidence="2" id="KW-1185">Reference proteome</keyword>
<gene>
    <name evidence="1" type="ORF">SAMN04489747_2593</name>
</gene>
<dbReference type="GO" id="GO:0019748">
    <property type="term" value="P:secondary metabolic process"/>
    <property type="evidence" value="ECO:0007669"/>
    <property type="project" value="InterPro"/>
</dbReference>
<dbReference type="AlphaFoldDB" id="A0A1G7AEW5"/>
<accession>A0A1G7AEW5</accession>
<proteinExistence type="predicted"/>
<name>A0A1G7AEW5_9ACTN</name>
<dbReference type="Pfam" id="PF04655">
    <property type="entry name" value="APH_6_hur"/>
    <property type="match status" value="1"/>
</dbReference>
<dbReference type="InterPro" id="IPR011009">
    <property type="entry name" value="Kinase-like_dom_sf"/>
</dbReference>
<keyword evidence="1" id="KW-0808">Transferase</keyword>
<dbReference type="EMBL" id="LT629688">
    <property type="protein sequence ID" value="SDE13310.1"/>
    <property type="molecule type" value="Genomic_DNA"/>
</dbReference>
<dbReference type="Gene3D" id="3.90.1200.10">
    <property type="match status" value="1"/>
</dbReference>
<evidence type="ECO:0000313" key="1">
    <source>
        <dbReference type="EMBL" id="SDE13310.1"/>
    </source>
</evidence>
<protein>
    <submittedName>
        <fullName evidence="1">Streptomycin 6-kinase</fullName>
    </submittedName>
</protein>
<dbReference type="GO" id="GO:0016301">
    <property type="term" value="F:kinase activity"/>
    <property type="evidence" value="ECO:0007669"/>
    <property type="project" value="UniProtKB-KW"/>
</dbReference>
<dbReference type="STRING" id="675864.SAMN04489747_2593"/>
<dbReference type="Proteomes" id="UP000198546">
    <property type="component" value="Chromosome i"/>
</dbReference>
<organism evidence="1 2">
    <name type="scientific">Auraticoccus monumenti</name>
    <dbReference type="NCBI Taxonomy" id="675864"/>
    <lineage>
        <taxon>Bacteria</taxon>
        <taxon>Bacillati</taxon>
        <taxon>Actinomycetota</taxon>
        <taxon>Actinomycetes</taxon>
        <taxon>Propionibacteriales</taxon>
        <taxon>Propionibacteriaceae</taxon>
        <taxon>Auraticoccus</taxon>
    </lineage>
</organism>
<dbReference type="InterPro" id="IPR006748">
    <property type="entry name" value="NH2Glyco/OHUrea_AB-resist_kin"/>
</dbReference>
<keyword evidence="1" id="KW-0418">Kinase</keyword>
<evidence type="ECO:0000313" key="2">
    <source>
        <dbReference type="Proteomes" id="UP000198546"/>
    </source>
</evidence>
<dbReference type="SUPFAM" id="SSF56112">
    <property type="entry name" value="Protein kinase-like (PK-like)"/>
    <property type="match status" value="1"/>
</dbReference>
<dbReference type="GO" id="GO:0016773">
    <property type="term" value="F:phosphotransferase activity, alcohol group as acceptor"/>
    <property type="evidence" value="ECO:0007669"/>
    <property type="project" value="InterPro"/>
</dbReference>
<sequence>MWPTEAAWRATVPALVERCVARWGLELGAEYSGGTAAFVARARTADGVDAVLKVSLPHREARDEAEALRRWDGRGAVRLLARDEDEPFALLLERCEPGTTLASRDDLTADARLEVAAGLLSRLWGTAGPVAAYETVGAVAAEWADLLEERMRVLAPPFDPGLVARGASLLRALPGTATREVVVHGDYNPGNVLAATREPWLVIDPKPMLGDPGYDLCPLLVQVDDPFLHAEPTRVLRERVDLLAASTGEPAERVLAWAVARMVEAALWFVSRSELDAGREDLRRAEVLLGLLEG</sequence>